<reference evidence="5 7" key="1">
    <citation type="submission" date="2017-05" db="EMBL/GenBank/DDBJ databases">
        <title>Draft genome sequence of Elsinoe australis.</title>
        <authorList>
            <person name="Cheng Q."/>
        </authorList>
    </citation>
    <scope>NUCLEOTIDE SEQUENCE [LARGE SCALE GENOMIC DNA]</scope>
    <source>
        <strain evidence="5 7">NL1</strain>
    </source>
</reference>
<dbReference type="OrthoDB" id="1872155at2759"/>
<evidence type="ECO:0000256" key="2">
    <source>
        <dbReference type="ARBA" id="ARBA00022763"/>
    </source>
</evidence>
<proteinExistence type="inferred from homology"/>
<sequence>MPAAPLTDTEKTERLKSALWYSIGATIDAIALEQDINATPQFIGALTELVWNQIQNASQDVEAFTKYAST</sequence>
<dbReference type="GO" id="GO:0071821">
    <property type="term" value="C:FANCM-MHF complex"/>
    <property type="evidence" value="ECO:0007669"/>
    <property type="project" value="InterPro"/>
</dbReference>
<name>A0A2P8AIS2_9PEZI</name>
<keyword evidence="2" id="KW-0227">DNA damage</keyword>
<dbReference type="GO" id="GO:0003682">
    <property type="term" value="F:chromatin binding"/>
    <property type="evidence" value="ECO:0007669"/>
    <property type="project" value="TreeGrafter"/>
</dbReference>
<keyword evidence="3" id="KW-0238">DNA-binding</keyword>
<dbReference type="GO" id="GO:0000712">
    <property type="term" value="P:resolution of meiotic recombination intermediates"/>
    <property type="evidence" value="ECO:0007669"/>
    <property type="project" value="TreeGrafter"/>
</dbReference>
<dbReference type="Pfam" id="PF15630">
    <property type="entry name" value="CENP-S"/>
    <property type="match status" value="1"/>
</dbReference>
<dbReference type="GO" id="GO:0006281">
    <property type="term" value="P:DNA repair"/>
    <property type="evidence" value="ECO:0007669"/>
    <property type="project" value="UniProtKB-KW"/>
</dbReference>
<evidence type="ECO:0000313" key="5">
    <source>
        <dbReference type="EMBL" id="PSK60375.1"/>
    </source>
</evidence>
<evidence type="ECO:0000256" key="3">
    <source>
        <dbReference type="ARBA" id="ARBA00023125"/>
    </source>
</evidence>
<organism evidence="5 7">
    <name type="scientific">Elsinoe australis</name>
    <dbReference type="NCBI Taxonomy" id="40998"/>
    <lineage>
        <taxon>Eukaryota</taxon>
        <taxon>Fungi</taxon>
        <taxon>Dikarya</taxon>
        <taxon>Ascomycota</taxon>
        <taxon>Pezizomycotina</taxon>
        <taxon>Dothideomycetes</taxon>
        <taxon>Dothideomycetidae</taxon>
        <taxon>Myriangiales</taxon>
        <taxon>Elsinoaceae</taxon>
        <taxon>Elsinoe</taxon>
    </lineage>
</organism>
<dbReference type="InterPro" id="IPR009072">
    <property type="entry name" value="Histone-fold"/>
</dbReference>
<evidence type="ECO:0000313" key="6">
    <source>
        <dbReference type="EMBL" id="TKX23203.1"/>
    </source>
</evidence>
<reference evidence="6 8" key="2">
    <citation type="submission" date="2018-02" db="EMBL/GenBank/DDBJ databases">
        <title>Draft genome sequences of Elsinoe sp., causing black scab on jojoba.</title>
        <authorList>
            <person name="Stodart B."/>
            <person name="Jeffress S."/>
            <person name="Ash G."/>
            <person name="Arun Chinnappa K."/>
        </authorList>
    </citation>
    <scope>NUCLEOTIDE SEQUENCE [LARGE SCALE GENOMIC DNA]</scope>
    <source>
        <strain evidence="6 8">Hillstone_2</strain>
    </source>
</reference>
<comment type="similarity">
    <text evidence="1">Belongs to the TAF9 family. CENP-S/MHF1 subfamily.</text>
</comment>
<dbReference type="InterPro" id="IPR029003">
    <property type="entry name" value="CENP-S/Mhf1"/>
</dbReference>
<evidence type="ECO:0000313" key="7">
    <source>
        <dbReference type="Proteomes" id="UP000243723"/>
    </source>
</evidence>
<accession>A0A2P8AIS2</accession>
<dbReference type="Proteomes" id="UP000308133">
    <property type="component" value="Unassembled WGS sequence"/>
</dbReference>
<dbReference type="STRING" id="40998.A0A2P8AIS2"/>
<dbReference type="AlphaFoldDB" id="A0A2P8AIS2"/>
<protein>
    <submittedName>
        <fullName evidence="6">CENP-S-like protein</fullName>
    </submittedName>
    <submittedName>
        <fullName evidence="5">Centromere protein S</fullName>
    </submittedName>
</protein>
<dbReference type="EMBL" id="PTQR01000054">
    <property type="protein sequence ID" value="TKX23203.1"/>
    <property type="molecule type" value="Genomic_DNA"/>
</dbReference>
<gene>
    <name evidence="5" type="ORF">B9Z65_525</name>
    <name evidence="6" type="ORF">C1H76_4269</name>
</gene>
<dbReference type="Gene3D" id="1.10.20.10">
    <property type="entry name" value="Histone, subunit A"/>
    <property type="match status" value="1"/>
</dbReference>
<keyword evidence="7" id="KW-1185">Reference proteome</keyword>
<keyword evidence="4" id="KW-0234">DNA repair</keyword>
<comment type="caution">
    <text evidence="5">The sequence shown here is derived from an EMBL/GenBank/DDBJ whole genome shotgun (WGS) entry which is preliminary data.</text>
</comment>
<evidence type="ECO:0000256" key="1">
    <source>
        <dbReference type="ARBA" id="ARBA00006612"/>
    </source>
</evidence>
<dbReference type="PANTHER" id="PTHR22980:SF0">
    <property type="entry name" value="CENTROMERE PROTEIN S"/>
    <property type="match status" value="1"/>
</dbReference>
<dbReference type="GO" id="GO:0031297">
    <property type="term" value="P:replication fork processing"/>
    <property type="evidence" value="ECO:0007669"/>
    <property type="project" value="TreeGrafter"/>
</dbReference>
<dbReference type="GO" id="GO:0003677">
    <property type="term" value="F:DNA binding"/>
    <property type="evidence" value="ECO:0007669"/>
    <property type="project" value="UniProtKB-KW"/>
</dbReference>
<dbReference type="GO" id="GO:0046982">
    <property type="term" value="F:protein heterodimerization activity"/>
    <property type="evidence" value="ECO:0007669"/>
    <property type="project" value="InterPro"/>
</dbReference>
<dbReference type="Proteomes" id="UP000243723">
    <property type="component" value="Unassembled WGS sequence"/>
</dbReference>
<dbReference type="EMBL" id="NHZQ01000003">
    <property type="protein sequence ID" value="PSK60375.1"/>
    <property type="molecule type" value="Genomic_DNA"/>
</dbReference>
<evidence type="ECO:0000313" key="8">
    <source>
        <dbReference type="Proteomes" id="UP000308133"/>
    </source>
</evidence>
<dbReference type="PANTHER" id="PTHR22980">
    <property type="entry name" value="CORTISTATIN"/>
    <property type="match status" value="1"/>
</dbReference>
<evidence type="ECO:0000256" key="4">
    <source>
        <dbReference type="ARBA" id="ARBA00023204"/>
    </source>
</evidence>